<comment type="subcellular location">
    <subcellularLocation>
        <location evidence="1">Membrane</location>
        <topology evidence="1">Multi-pass membrane protein</topology>
    </subcellularLocation>
</comment>
<dbReference type="Gene3D" id="1.20.120.350">
    <property type="entry name" value="Voltage-gated potassium channels. Chain C"/>
    <property type="match status" value="1"/>
</dbReference>
<evidence type="ECO:0000256" key="12">
    <source>
        <dbReference type="SAM" id="Phobius"/>
    </source>
</evidence>
<reference evidence="14" key="1">
    <citation type="journal article" date="2020" name="J. Eukaryot. Microbiol.">
        <title>De novo Sequencing, Assembly and Annotation of the Transcriptome for the Free-Living Testate Amoeba Arcella intermedia.</title>
        <authorList>
            <person name="Ribeiro G.M."/>
            <person name="Porfirio-Sousa A.L."/>
            <person name="Maurer-Alcala X.X."/>
            <person name="Katz L.A."/>
            <person name="Lahr D.J.G."/>
        </authorList>
    </citation>
    <scope>NUCLEOTIDE SEQUENCE</scope>
</reference>
<dbReference type="InterPro" id="IPR005821">
    <property type="entry name" value="Ion_trans_dom"/>
</dbReference>
<name>A0A6B2L7D6_9EUKA</name>
<dbReference type="GO" id="GO:0001508">
    <property type="term" value="P:action potential"/>
    <property type="evidence" value="ECO:0007669"/>
    <property type="project" value="TreeGrafter"/>
</dbReference>
<sequence>MEEELMEDVDTEEEEELVKGAYGPRDVLIETLQSYQYSPLASLYALINLSAILFSTISFIVSTLPQYKNHQIFDVFEFACVGFFILDYLMRLLLTRKHRIKWFLKWLNLIDLLSILPFCVEYILLRASSSPYINSFVVLRVLRLLRILRIIKLVRYSKDVQMAARATRSSTSGFLVATTTLLQASLIFASFIYFAEQTGSQWDNHLQLWVYTATGKVSSFQSIPQSMWWSIVTISTTGYGDFVPQTPLGKFFAGMMMLCSVFLLIFPLTMISGKYKLAYQKSVTDKELRKERVRRNNRKEIFQNPAKRVTHLYREVRNFRQTISATNQNILSFKTSFGELEYFVYRLKKHYERCEEEKTHNQTVSYMFY</sequence>
<dbReference type="GO" id="GO:0008076">
    <property type="term" value="C:voltage-gated potassium channel complex"/>
    <property type="evidence" value="ECO:0007669"/>
    <property type="project" value="InterPro"/>
</dbReference>
<evidence type="ECO:0000256" key="8">
    <source>
        <dbReference type="ARBA" id="ARBA00022989"/>
    </source>
</evidence>
<keyword evidence="11" id="KW-0407">Ion channel</keyword>
<dbReference type="EMBL" id="GIBP01003930">
    <property type="protein sequence ID" value="NDV32899.1"/>
    <property type="molecule type" value="Transcribed_RNA"/>
</dbReference>
<protein>
    <recommendedName>
        <fullName evidence="13">Ion transport domain-containing protein</fullName>
    </recommendedName>
</protein>
<feature type="transmembrane region" description="Helical" evidence="12">
    <location>
        <begin position="75"/>
        <end position="94"/>
    </location>
</feature>
<evidence type="ECO:0000256" key="5">
    <source>
        <dbReference type="ARBA" id="ARBA00022826"/>
    </source>
</evidence>
<dbReference type="SUPFAM" id="SSF81324">
    <property type="entry name" value="Voltage-gated potassium channels"/>
    <property type="match status" value="1"/>
</dbReference>
<evidence type="ECO:0000256" key="11">
    <source>
        <dbReference type="ARBA" id="ARBA00023303"/>
    </source>
</evidence>
<evidence type="ECO:0000313" key="14">
    <source>
        <dbReference type="EMBL" id="NDV32899.1"/>
    </source>
</evidence>
<keyword evidence="4 12" id="KW-0812">Transmembrane</keyword>
<dbReference type="Pfam" id="PF00520">
    <property type="entry name" value="Ion_trans"/>
    <property type="match status" value="1"/>
</dbReference>
<evidence type="ECO:0000259" key="13">
    <source>
        <dbReference type="Pfam" id="PF00520"/>
    </source>
</evidence>
<accession>A0A6B2L7D6</accession>
<evidence type="ECO:0000256" key="1">
    <source>
        <dbReference type="ARBA" id="ARBA00004141"/>
    </source>
</evidence>
<feature type="transmembrane region" description="Helical" evidence="12">
    <location>
        <begin position="172"/>
        <end position="195"/>
    </location>
</feature>
<dbReference type="AlphaFoldDB" id="A0A6B2L7D6"/>
<dbReference type="InterPro" id="IPR028325">
    <property type="entry name" value="VG_K_chnl"/>
</dbReference>
<dbReference type="PRINTS" id="PR00169">
    <property type="entry name" value="KCHANNEL"/>
</dbReference>
<dbReference type="Gene3D" id="1.10.287.70">
    <property type="match status" value="1"/>
</dbReference>
<organism evidence="14">
    <name type="scientific">Arcella intermedia</name>
    <dbReference type="NCBI Taxonomy" id="1963864"/>
    <lineage>
        <taxon>Eukaryota</taxon>
        <taxon>Amoebozoa</taxon>
        <taxon>Tubulinea</taxon>
        <taxon>Elardia</taxon>
        <taxon>Arcellinida</taxon>
        <taxon>Sphaerothecina</taxon>
        <taxon>Arcellidae</taxon>
        <taxon>Arcella</taxon>
    </lineage>
</organism>
<proteinExistence type="predicted"/>
<evidence type="ECO:0000256" key="7">
    <source>
        <dbReference type="ARBA" id="ARBA00022958"/>
    </source>
</evidence>
<keyword evidence="2" id="KW-0813">Transport</keyword>
<keyword evidence="7" id="KW-0630">Potassium</keyword>
<dbReference type="PANTHER" id="PTHR11537">
    <property type="entry name" value="VOLTAGE-GATED POTASSIUM CHANNEL"/>
    <property type="match status" value="1"/>
</dbReference>
<evidence type="ECO:0000256" key="6">
    <source>
        <dbReference type="ARBA" id="ARBA00022882"/>
    </source>
</evidence>
<feature type="domain" description="Ion transport" evidence="13">
    <location>
        <begin position="43"/>
        <end position="281"/>
    </location>
</feature>
<dbReference type="InterPro" id="IPR027359">
    <property type="entry name" value="Volt_channel_dom_sf"/>
</dbReference>
<evidence type="ECO:0000256" key="9">
    <source>
        <dbReference type="ARBA" id="ARBA00023065"/>
    </source>
</evidence>
<keyword evidence="6" id="KW-0851">Voltage-gated channel</keyword>
<keyword evidence="10 12" id="KW-0472">Membrane</keyword>
<evidence type="ECO:0000256" key="10">
    <source>
        <dbReference type="ARBA" id="ARBA00023136"/>
    </source>
</evidence>
<feature type="transmembrane region" description="Helical" evidence="12">
    <location>
        <begin position="43"/>
        <end position="63"/>
    </location>
</feature>
<keyword evidence="5" id="KW-0631">Potassium channel</keyword>
<feature type="transmembrane region" description="Helical" evidence="12">
    <location>
        <begin position="251"/>
        <end position="271"/>
    </location>
</feature>
<keyword evidence="9" id="KW-0406">Ion transport</keyword>
<keyword evidence="8 12" id="KW-1133">Transmembrane helix</keyword>
<evidence type="ECO:0000256" key="4">
    <source>
        <dbReference type="ARBA" id="ARBA00022692"/>
    </source>
</evidence>
<evidence type="ECO:0000256" key="2">
    <source>
        <dbReference type="ARBA" id="ARBA00022448"/>
    </source>
</evidence>
<keyword evidence="3" id="KW-0633">Potassium transport</keyword>
<dbReference type="PANTHER" id="PTHR11537:SF254">
    <property type="entry name" value="POTASSIUM VOLTAGE-GATED CHANNEL PROTEIN SHAB"/>
    <property type="match status" value="1"/>
</dbReference>
<dbReference type="GO" id="GO:0005249">
    <property type="term" value="F:voltage-gated potassium channel activity"/>
    <property type="evidence" value="ECO:0007669"/>
    <property type="project" value="InterPro"/>
</dbReference>
<evidence type="ECO:0000256" key="3">
    <source>
        <dbReference type="ARBA" id="ARBA00022538"/>
    </source>
</evidence>